<evidence type="ECO:0000256" key="4">
    <source>
        <dbReference type="ARBA" id="ARBA00012702"/>
    </source>
</evidence>
<dbReference type="GO" id="GO:0004660">
    <property type="term" value="F:protein farnesyltransferase activity"/>
    <property type="evidence" value="ECO:0007669"/>
    <property type="project" value="UniProtKB-EC"/>
</dbReference>
<keyword evidence="5" id="KW-0637">Prenyltransferase</keyword>
<evidence type="ECO:0000256" key="8">
    <source>
        <dbReference type="ARBA" id="ARBA00022842"/>
    </source>
</evidence>
<dbReference type="OMA" id="PFSNKTE"/>
<dbReference type="PANTHER" id="PTHR11129:SF1">
    <property type="entry name" value="PROTEIN FARNESYLTRANSFERASE_GERANYLGERANYLTRANSFERASE TYPE-1 SUBUNIT ALPHA"/>
    <property type="match status" value="1"/>
</dbReference>
<evidence type="ECO:0000256" key="11">
    <source>
        <dbReference type="ARBA" id="ARBA00042436"/>
    </source>
</evidence>
<dbReference type="AlphaFoldDB" id="G3JP73"/>
<dbReference type="GO" id="GO:0005953">
    <property type="term" value="C:CAAX-protein geranylgeranyltransferase complex"/>
    <property type="evidence" value="ECO:0007669"/>
    <property type="project" value="TreeGrafter"/>
</dbReference>
<evidence type="ECO:0000313" key="16">
    <source>
        <dbReference type="Proteomes" id="UP000001610"/>
    </source>
</evidence>
<sequence>MPPKPKGTAKPTNNPQEPPPQQQTTTTTAGRPTTVAERTQQRFHASNPLAARVRSAGLSSLTAAEKRTFVHAQLVAPVAQQRVPLGNKAEREFWKAVNKEALPIRRADEAYVWGPDKAGRDVGTYALAEHAARTAKQARLTALRLLSQRFRTKRDLAAQQHSAAELLTTKDIEEEKTRRNEMAALNRELYGEIIGALAGDPEWDDVAPILHEEPDNALARIAYPDDYAEAVAYLRAVMADKEYSPRTLRLTALVIALNPAHYTVWLYRFRIVQALRLSIPDEIAWLNEVALENLKNYQIWHHRQLLLEELLATTTVATAALGRSEAAFVATMLAQDSKNYHVWSYRQNMVRRLGLWADAEELASTERLIDDDVRNNSAWSHRFFLVFQDPAASTAGCGPAQHDPLVPAAVIARELAYVKDKMHAAPQNQAPWNYLRAVLAKGGRALASERALAEGLVAGLGTDAERVQSSHALDYLADVYAETGETDKAKVCLQRLGEKWDPIREGYWKHRAQQLV</sequence>
<evidence type="ECO:0000256" key="6">
    <source>
        <dbReference type="ARBA" id="ARBA00022679"/>
    </source>
</evidence>
<keyword evidence="6 15" id="KW-0808">Transferase</keyword>
<comment type="similarity">
    <text evidence="2">Belongs to the protein prenyltransferase subunit alpha family.</text>
</comment>
<dbReference type="KEGG" id="cmt:CCM_07935"/>
<gene>
    <name evidence="15" type="ORF">CCM_07935</name>
</gene>
<dbReference type="GO" id="GO:0005965">
    <property type="term" value="C:protein farnesyltransferase complex"/>
    <property type="evidence" value="ECO:0007669"/>
    <property type="project" value="TreeGrafter"/>
</dbReference>
<evidence type="ECO:0000256" key="5">
    <source>
        <dbReference type="ARBA" id="ARBA00022602"/>
    </source>
</evidence>
<dbReference type="InterPro" id="IPR002088">
    <property type="entry name" value="Prenyl_trans_a"/>
</dbReference>
<dbReference type="STRING" id="983644.G3JP73"/>
<evidence type="ECO:0000256" key="9">
    <source>
        <dbReference type="ARBA" id="ARBA00040965"/>
    </source>
</evidence>
<evidence type="ECO:0000256" key="2">
    <source>
        <dbReference type="ARBA" id="ARBA00006734"/>
    </source>
</evidence>
<evidence type="ECO:0000256" key="3">
    <source>
        <dbReference type="ARBA" id="ARBA00012700"/>
    </source>
</evidence>
<dbReference type="HOGENOM" id="CLU_026582_4_0_1"/>
<evidence type="ECO:0000256" key="10">
    <source>
        <dbReference type="ARBA" id="ARBA00041392"/>
    </source>
</evidence>
<dbReference type="FunCoup" id="G3JP73">
    <property type="interactions" value="163"/>
</dbReference>
<dbReference type="GeneID" id="18169945"/>
<keyword evidence="8" id="KW-0460">Magnesium</keyword>
<dbReference type="SUPFAM" id="SSF48439">
    <property type="entry name" value="Protein prenylyltransferase"/>
    <property type="match status" value="1"/>
</dbReference>
<dbReference type="EC" id="2.5.1.58" evidence="4"/>
<dbReference type="EMBL" id="JH126404">
    <property type="protein sequence ID" value="EGX89683.1"/>
    <property type="molecule type" value="Genomic_DNA"/>
</dbReference>
<evidence type="ECO:0000256" key="13">
    <source>
        <dbReference type="ARBA" id="ARBA00043219"/>
    </source>
</evidence>
<dbReference type="VEuPathDB" id="FungiDB:CCM_07935"/>
<protein>
    <recommendedName>
        <fullName evidence="9">Protein farnesyltransferase/geranylgeranyltransferase type-1 subunit alpha</fullName>
        <ecNumber evidence="4">2.5.1.58</ecNumber>
        <ecNumber evidence="3">2.5.1.59</ecNumber>
    </recommendedName>
    <alternativeName>
        <fullName evidence="12">CAAX farnesyltransferase subunit alpha</fullName>
    </alternativeName>
    <alternativeName>
        <fullName evidence="11">FTase-alpha</fullName>
    </alternativeName>
    <alternativeName>
        <fullName evidence="10">Ras proteins prenyltransferase subunit alpha</fullName>
    </alternativeName>
    <alternativeName>
        <fullName evidence="13">Type I protein geranyl-geranyltransferase subunit alpha</fullName>
    </alternativeName>
</protein>
<evidence type="ECO:0000256" key="1">
    <source>
        <dbReference type="ARBA" id="ARBA00001946"/>
    </source>
</evidence>
<dbReference type="Proteomes" id="UP000001610">
    <property type="component" value="Unassembled WGS sequence"/>
</dbReference>
<dbReference type="Gene3D" id="1.25.40.120">
    <property type="entry name" value="Protein prenylyltransferase"/>
    <property type="match status" value="1"/>
</dbReference>
<evidence type="ECO:0000256" key="7">
    <source>
        <dbReference type="ARBA" id="ARBA00022737"/>
    </source>
</evidence>
<dbReference type="eggNOG" id="KOG0530">
    <property type="taxonomic scope" value="Eukaryota"/>
</dbReference>
<accession>G3JP73</accession>
<feature type="region of interest" description="Disordered" evidence="14">
    <location>
        <begin position="1"/>
        <end position="32"/>
    </location>
</feature>
<dbReference type="EC" id="2.5.1.59" evidence="3"/>
<evidence type="ECO:0000313" key="15">
    <source>
        <dbReference type="EMBL" id="EGX89683.1"/>
    </source>
</evidence>
<keyword evidence="16" id="KW-1185">Reference proteome</keyword>
<dbReference type="PROSITE" id="PS51147">
    <property type="entry name" value="PFTA"/>
    <property type="match status" value="5"/>
</dbReference>
<organism evidence="15 16">
    <name type="scientific">Cordyceps militaris (strain CM01)</name>
    <name type="common">Caterpillar fungus</name>
    <dbReference type="NCBI Taxonomy" id="983644"/>
    <lineage>
        <taxon>Eukaryota</taxon>
        <taxon>Fungi</taxon>
        <taxon>Dikarya</taxon>
        <taxon>Ascomycota</taxon>
        <taxon>Pezizomycotina</taxon>
        <taxon>Sordariomycetes</taxon>
        <taxon>Hypocreomycetidae</taxon>
        <taxon>Hypocreales</taxon>
        <taxon>Cordycipitaceae</taxon>
        <taxon>Cordyceps</taxon>
    </lineage>
</organism>
<dbReference type="InParanoid" id="G3JP73"/>
<comment type="cofactor">
    <cofactor evidence="1">
        <name>Mg(2+)</name>
        <dbReference type="ChEBI" id="CHEBI:18420"/>
    </cofactor>
</comment>
<evidence type="ECO:0000256" key="14">
    <source>
        <dbReference type="SAM" id="MobiDB-lite"/>
    </source>
</evidence>
<dbReference type="Pfam" id="PF01239">
    <property type="entry name" value="PPTA"/>
    <property type="match status" value="5"/>
</dbReference>
<dbReference type="RefSeq" id="XP_006673138.1">
    <property type="nucleotide sequence ID" value="XM_006673075.1"/>
</dbReference>
<dbReference type="PANTHER" id="PTHR11129">
    <property type="entry name" value="PROTEIN FARNESYLTRANSFERASE ALPHA SUBUNIT/RAB GERANYLGERANYL TRANSFERASE ALPHA SUBUNIT"/>
    <property type="match status" value="1"/>
</dbReference>
<feature type="compositionally biased region" description="Low complexity" evidence="14">
    <location>
        <begin position="22"/>
        <end position="32"/>
    </location>
</feature>
<name>G3JP73_CORMM</name>
<reference evidence="15 16" key="1">
    <citation type="journal article" date="2011" name="Genome Biol.">
        <title>Genome sequence of the insect pathogenic fungus Cordyceps militaris, a valued traditional Chinese medicine.</title>
        <authorList>
            <person name="Zheng P."/>
            <person name="Xia Y."/>
            <person name="Xiao G."/>
            <person name="Xiong C."/>
            <person name="Hu X."/>
            <person name="Zhang S."/>
            <person name="Zheng H."/>
            <person name="Huang Y."/>
            <person name="Zhou Y."/>
            <person name="Wang S."/>
            <person name="Zhao G.P."/>
            <person name="Liu X."/>
            <person name="St Leger R.J."/>
            <person name="Wang C."/>
        </authorList>
    </citation>
    <scope>NUCLEOTIDE SEQUENCE [LARGE SCALE GENOMIC DNA]</scope>
    <source>
        <strain evidence="15 16">CM01</strain>
    </source>
</reference>
<evidence type="ECO:0000256" key="12">
    <source>
        <dbReference type="ARBA" id="ARBA00043086"/>
    </source>
</evidence>
<keyword evidence="7" id="KW-0677">Repeat</keyword>
<dbReference type="OrthoDB" id="272289at2759"/>
<dbReference type="GO" id="GO:0004662">
    <property type="term" value="F:CAAX-protein geranylgeranyltransferase activity"/>
    <property type="evidence" value="ECO:0007669"/>
    <property type="project" value="UniProtKB-EC"/>
</dbReference>
<proteinExistence type="inferred from homology"/>